<dbReference type="InterPro" id="IPR036879">
    <property type="entry name" value="TF_MADSbox_sf"/>
</dbReference>
<evidence type="ECO:0000313" key="9">
    <source>
        <dbReference type="EMBL" id="GMH02984.1"/>
    </source>
</evidence>
<dbReference type="InterPro" id="IPR033896">
    <property type="entry name" value="MEF2-like_N"/>
</dbReference>
<evidence type="ECO:0000259" key="7">
    <source>
        <dbReference type="PROSITE" id="PS50066"/>
    </source>
</evidence>
<keyword evidence="3" id="KW-0238">DNA-binding</keyword>
<reference evidence="9" key="1">
    <citation type="submission" date="2023-05" db="EMBL/GenBank/DDBJ databases">
        <title>Nepenthes gracilis genome sequencing.</title>
        <authorList>
            <person name="Fukushima K."/>
        </authorList>
    </citation>
    <scope>NUCLEOTIDE SEQUENCE</scope>
    <source>
        <strain evidence="9">SING2019-196</strain>
    </source>
</reference>
<dbReference type="PROSITE" id="PS50066">
    <property type="entry name" value="MADS_BOX_2"/>
    <property type="match status" value="1"/>
</dbReference>
<comment type="caution">
    <text evidence="9">The sequence shown here is derived from an EMBL/GenBank/DDBJ whole genome shotgun (WGS) entry which is preliminary data.</text>
</comment>
<dbReference type="SUPFAM" id="SSF55455">
    <property type="entry name" value="SRF-like"/>
    <property type="match status" value="1"/>
</dbReference>
<dbReference type="PROSITE" id="PS00350">
    <property type="entry name" value="MADS_BOX_1"/>
    <property type="match status" value="1"/>
</dbReference>
<proteinExistence type="predicted"/>
<dbReference type="CDD" id="cd00265">
    <property type="entry name" value="MADS_MEF2_like"/>
    <property type="match status" value="1"/>
</dbReference>
<protein>
    <submittedName>
        <fullName evidence="9">Uncharacterized protein</fullName>
    </submittedName>
</protein>
<evidence type="ECO:0000313" key="10">
    <source>
        <dbReference type="Proteomes" id="UP001279734"/>
    </source>
</evidence>
<evidence type="ECO:0000256" key="4">
    <source>
        <dbReference type="ARBA" id="ARBA00023163"/>
    </source>
</evidence>
<dbReference type="InterPro" id="IPR002487">
    <property type="entry name" value="TF_Kbox"/>
</dbReference>
<dbReference type="SMART" id="SM00432">
    <property type="entry name" value="MADS"/>
    <property type="match status" value="1"/>
</dbReference>
<dbReference type="InterPro" id="IPR002100">
    <property type="entry name" value="TF_MADSbox"/>
</dbReference>
<comment type="subcellular location">
    <subcellularLocation>
        <location evidence="1">Nucleus</location>
    </subcellularLocation>
</comment>
<keyword evidence="6" id="KW-0175">Coiled coil</keyword>
<keyword evidence="5" id="KW-0539">Nucleus</keyword>
<evidence type="ECO:0000256" key="6">
    <source>
        <dbReference type="SAM" id="Coils"/>
    </source>
</evidence>
<dbReference type="AlphaFoldDB" id="A0AAD3XFL1"/>
<keyword evidence="2" id="KW-0805">Transcription regulation</keyword>
<sequence length="222" mass="25477">MVRQRIPIKRIDNTSARQVTFSKRRRGLFKKARELSVLCDAEIGLIVFSSTGKLFDYSSSRMTQVIQRHELHAQKIEKPEQSSVQLQSEGGTYSMLSKDLTDRTQELRQLKGEELEGLSLEELGRLERQVERGQIRVRQKKGEMLCKVIAALKAKETRLEEENARLNEQVNNMSGEHASLKNLCKYSESINKNRCSADAPYQDYDTIYDTCLRLGLSVYRGS</sequence>
<dbReference type="Pfam" id="PF00319">
    <property type="entry name" value="SRF-TF"/>
    <property type="match status" value="1"/>
</dbReference>
<evidence type="ECO:0000256" key="5">
    <source>
        <dbReference type="ARBA" id="ARBA00023242"/>
    </source>
</evidence>
<dbReference type="GO" id="GO:0046983">
    <property type="term" value="F:protein dimerization activity"/>
    <property type="evidence" value="ECO:0007669"/>
    <property type="project" value="InterPro"/>
</dbReference>
<dbReference type="Pfam" id="PF01486">
    <property type="entry name" value="K-box"/>
    <property type="match status" value="1"/>
</dbReference>
<evidence type="ECO:0000256" key="2">
    <source>
        <dbReference type="ARBA" id="ARBA00023015"/>
    </source>
</evidence>
<keyword evidence="10" id="KW-1185">Reference proteome</keyword>
<dbReference type="InterPro" id="IPR050142">
    <property type="entry name" value="MADS-box/MEF2_TF"/>
</dbReference>
<evidence type="ECO:0000256" key="3">
    <source>
        <dbReference type="ARBA" id="ARBA00023125"/>
    </source>
</evidence>
<dbReference type="PROSITE" id="PS51297">
    <property type="entry name" value="K_BOX"/>
    <property type="match status" value="1"/>
</dbReference>
<evidence type="ECO:0000256" key="1">
    <source>
        <dbReference type="ARBA" id="ARBA00004123"/>
    </source>
</evidence>
<feature type="domain" description="K-box" evidence="8">
    <location>
        <begin position="86"/>
        <end position="176"/>
    </location>
</feature>
<dbReference type="GO" id="GO:0005634">
    <property type="term" value="C:nucleus"/>
    <property type="evidence" value="ECO:0007669"/>
    <property type="project" value="UniProtKB-SubCell"/>
</dbReference>
<dbReference type="PANTHER" id="PTHR48019">
    <property type="entry name" value="SERUM RESPONSE FACTOR HOMOLOG"/>
    <property type="match status" value="1"/>
</dbReference>
<name>A0AAD3XFL1_NEPGR</name>
<feature type="coiled-coil region" evidence="6">
    <location>
        <begin position="149"/>
        <end position="183"/>
    </location>
</feature>
<dbReference type="Proteomes" id="UP001279734">
    <property type="component" value="Unassembled WGS sequence"/>
</dbReference>
<dbReference type="FunFam" id="3.40.1810.10:FF:000007">
    <property type="entry name" value="Transcription factor, MADS-box"/>
    <property type="match status" value="1"/>
</dbReference>
<dbReference type="GO" id="GO:0003700">
    <property type="term" value="F:DNA-binding transcription factor activity"/>
    <property type="evidence" value="ECO:0007669"/>
    <property type="project" value="InterPro"/>
</dbReference>
<accession>A0AAD3XFL1</accession>
<feature type="domain" description="MADS-box" evidence="7">
    <location>
        <begin position="1"/>
        <end position="61"/>
    </location>
</feature>
<gene>
    <name evidence="9" type="ORF">Nepgr_004823</name>
</gene>
<organism evidence="9 10">
    <name type="scientific">Nepenthes gracilis</name>
    <name type="common">Slender pitcher plant</name>
    <dbReference type="NCBI Taxonomy" id="150966"/>
    <lineage>
        <taxon>Eukaryota</taxon>
        <taxon>Viridiplantae</taxon>
        <taxon>Streptophyta</taxon>
        <taxon>Embryophyta</taxon>
        <taxon>Tracheophyta</taxon>
        <taxon>Spermatophyta</taxon>
        <taxon>Magnoliopsida</taxon>
        <taxon>eudicotyledons</taxon>
        <taxon>Gunneridae</taxon>
        <taxon>Pentapetalae</taxon>
        <taxon>Caryophyllales</taxon>
        <taxon>Nepenthaceae</taxon>
        <taxon>Nepenthes</taxon>
    </lineage>
</organism>
<dbReference type="PRINTS" id="PR00404">
    <property type="entry name" value="MADSDOMAIN"/>
</dbReference>
<dbReference type="GO" id="GO:0000977">
    <property type="term" value="F:RNA polymerase II transcription regulatory region sequence-specific DNA binding"/>
    <property type="evidence" value="ECO:0007669"/>
    <property type="project" value="InterPro"/>
</dbReference>
<evidence type="ECO:0000259" key="8">
    <source>
        <dbReference type="PROSITE" id="PS51297"/>
    </source>
</evidence>
<keyword evidence="4" id="KW-0804">Transcription</keyword>
<dbReference type="Gene3D" id="3.40.1810.10">
    <property type="entry name" value="Transcription factor, MADS-box"/>
    <property type="match status" value="1"/>
</dbReference>
<dbReference type="EMBL" id="BSYO01000004">
    <property type="protein sequence ID" value="GMH02984.1"/>
    <property type="molecule type" value="Genomic_DNA"/>
</dbReference>
<dbReference type="GO" id="GO:0045944">
    <property type="term" value="P:positive regulation of transcription by RNA polymerase II"/>
    <property type="evidence" value="ECO:0007669"/>
    <property type="project" value="InterPro"/>
</dbReference>